<organism evidence="12 13">
    <name type="scientific">Cladobotryum mycophilum</name>
    <dbReference type="NCBI Taxonomy" id="491253"/>
    <lineage>
        <taxon>Eukaryota</taxon>
        <taxon>Fungi</taxon>
        <taxon>Dikarya</taxon>
        <taxon>Ascomycota</taxon>
        <taxon>Pezizomycotina</taxon>
        <taxon>Sordariomycetes</taxon>
        <taxon>Hypocreomycetidae</taxon>
        <taxon>Hypocreales</taxon>
        <taxon>Hypocreaceae</taxon>
        <taxon>Cladobotryum</taxon>
    </lineage>
</organism>
<keyword evidence="8" id="KW-0539">Nucleus</keyword>
<evidence type="ECO:0000256" key="8">
    <source>
        <dbReference type="ARBA" id="ARBA00023242"/>
    </source>
</evidence>
<feature type="domain" description="G-patch" evidence="10">
    <location>
        <begin position="461"/>
        <end position="504"/>
    </location>
</feature>
<evidence type="ECO:0000259" key="11">
    <source>
        <dbReference type="PROSITE" id="PS51061"/>
    </source>
</evidence>
<dbReference type="SMART" id="SM00443">
    <property type="entry name" value="G_patch"/>
    <property type="match status" value="1"/>
</dbReference>
<evidence type="ECO:0000256" key="9">
    <source>
        <dbReference type="SAM" id="MobiDB-lite"/>
    </source>
</evidence>
<dbReference type="InterPro" id="IPR036867">
    <property type="entry name" value="R3H_dom_sf"/>
</dbReference>
<evidence type="ECO:0000256" key="4">
    <source>
        <dbReference type="ARBA" id="ARBA00018964"/>
    </source>
</evidence>
<reference evidence="12 13" key="1">
    <citation type="submission" date="2024-01" db="EMBL/GenBank/DDBJ databases">
        <title>Complete genome of Cladobotryum mycophilum ATHUM6906.</title>
        <authorList>
            <person name="Christinaki A.C."/>
            <person name="Myridakis A.I."/>
            <person name="Kouvelis V.N."/>
        </authorList>
    </citation>
    <scope>NUCLEOTIDE SEQUENCE [LARGE SCALE GENOMIC DNA]</scope>
    <source>
        <strain evidence="12 13">ATHUM6906</strain>
    </source>
</reference>
<feature type="domain" description="R3H" evidence="11">
    <location>
        <begin position="338"/>
        <end position="400"/>
    </location>
</feature>
<dbReference type="SMART" id="SM00393">
    <property type="entry name" value="R3H"/>
    <property type="match status" value="1"/>
</dbReference>
<keyword evidence="6" id="KW-0507">mRNA processing</keyword>
<dbReference type="CDD" id="cd02646">
    <property type="entry name" value="R3H_G-patch"/>
    <property type="match status" value="1"/>
</dbReference>
<comment type="subcellular location">
    <subcellularLocation>
        <location evidence="2">Cytoplasm</location>
    </subcellularLocation>
    <subcellularLocation>
        <location evidence="1">Nucleus</location>
    </subcellularLocation>
</comment>
<evidence type="ECO:0000256" key="5">
    <source>
        <dbReference type="ARBA" id="ARBA00022490"/>
    </source>
</evidence>
<comment type="similarity">
    <text evidence="3">Belongs to the SQS1 family.</text>
</comment>
<evidence type="ECO:0000256" key="2">
    <source>
        <dbReference type="ARBA" id="ARBA00004496"/>
    </source>
</evidence>
<feature type="compositionally biased region" description="Polar residues" evidence="9">
    <location>
        <begin position="199"/>
        <end position="211"/>
    </location>
</feature>
<evidence type="ECO:0000256" key="3">
    <source>
        <dbReference type="ARBA" id="ARBA00010306"/>
    </source>
</evidence>
<feature type="region of interest" description="Disordered" evidence="9">
    <location>
        <begin position="196"/>
        <end position="254"/>
    </location>
</feature>
<name>A0ABR0SUX0_9HYPO</name>
<evidence type="ECO:0000313" key="12">
    <source>
        <dbReference type="EMBL" id="KAK5995809.1"/>
    </source>
</evidence>
<comment type="caution">
    <text evidence="12">The sequence shown here is derived from an EMBL/GenBank/DDBJ whole genome shotgun (WGS) entry which is preliminary data.</text>
</comment>
<protein>
    <recommendedName>
        <fullName evidence="4">Protein SQS1</fullName>
    </recommendedName>
</protein>
<evidence type="ECO:0000259" key="10">
    <source>
        <dbReference type="PROSITE" id="PS50174"/>
    </source>
</evidence>
<evidence type="ECO:0000256" key="1">
    <source>
        <dbReference type="ARBA" id="ARBA00004123"/>
    </source>
</evidence>
<keyword evidence="7" id="KW-0508">mRNA splicing</keyword>
<dbReference type="InterPro" id="IPR001374">
    <property type="entry name" value="R3H_dom"/>
</dbReference>
<dbReference type="Pfam" id="PF01424">
    <property type="entry name" value="R3H"/>
    <property type="match status" value="1"/>
</dbReference>
<dbReference type="Gene3D" id="3.30.1370.50">
    <property type="entry name" value="R3H-like domain"/>
    <property type="match status" value="1"/>
</dbReference>
<evidence type="ECO:0000313" key="13">
    <source>
        <dbReference type="Proteomes" id="UP001338125"/>
    </source>
</evidence>
<dbReference type="PANTHER" id="PTHR14195">
    <property type="entry name" value="G PATCH DOMAIN CONTAINING PROTEIN 2"/>
    <property type="match status" value="1"/>
</dbReference>
<dbReference type="PROSITE" id="PS50174">
    <property type="entry name" value="G_PATCH"/>
    <property type="match status" value="1"/>
</dbReference>
<dbReference type="Proteomes" id="UP001338125">
    <property type="component" value="Unassembled WGS sequence"/>
</dbReference>
<dbReference type="InterPro" id="IPR034082">
    <property type="entry name" value="R3H_G-patch"/>
</dbReference>
<dbReference type="InterPro" id="IPR000467">
    <property type="entry name" value="G_patch_dom"/>
</dbReference>
<dbReference type="PROSITE" id="PS51061">
    <property type="entry name" value="R3H"/>
    <property type="match status" value="1"/>
</dbReference>
<dbReference type="Pfam" id="PF01585">
    <property type="entry name" value="G-patch"/>
    <property type="match status" value="1"/>
</dbReference>
<dbReference type="SUPFAM" id="SSF82708">
    <property type="entry name" value="R3H domain"/>
    <property type="match status" value="1"/>
</dbReference>
<dbReference type="InterPro" id="IPR051189">
    <property type="entry name" value="Splicing_assoc_domain"/>
</dbReference>
<evidence type="ECO:0000256" key="6">
    <source>
        <dbReference type="ARBA" id="ARBA00022664"/>
    </source>
</evidence>
<keyword evidence="5" id="KW-0963">Cytoplasm</keyword>
<evidence type="ECO:0000256" key="7">
    <source>
        <dbReference type="ARBA" id="ARBA00023187"/>
    </source>
</evidence>
<gene>
    <name evidence="12" type="ORF">PT974_04227</name>
</gene>
<feature type="compositionally biased region" description="Basic and acidic residues" evidence="9">
    <location>
        <begin position="227"/>
        <end position="237"/>
    </location>
</feature>
<dbReference type="EMBL" id="JAVFKD010000004">
    <property type="protein sequence ID" value="KAK5995809.1"/>
    <property type="molecule type" value="Genomic_DNA"/>
</dbReference>
<keyword evidence="13" id="KW-1185">Reference proteome</keyword>
<sequence length="504" mass="56729">MDANKHFFFDVHRRERGTLPNQDIAIVSDRRSSCDSSSSKEVILFRGRNAAKTHIPHRTISLTAIETEIRAVEQQLSDTTKTHHQVPLNTVDDCLRVGARGHRQRKRQNYTADNEEEAIIADYIANLQENGEMFTSPHHNTRNHRDLGGMGNSVGGLPEFQPQYSMNQIQHSTDTSEAEITDHIVEDKYKLLKQGISGSGNDSTSIDTLKNNVDDDTSSNVVLEGKILNDNEAERDAQASSGSEVGPDIESEQDEMENEFDFMDWERPSIRQKKGKWAQVKLQLNNSDSELEQKLQAAWKNDRMRKSQRKKQREELRALGMLGRKPTSGDLRTKYPAGMSLEQVAEELKAFLLGTDESLLMPSMDKHARKMVHELANKFNIKSKSTGKADQRRPTLYRTGRTLLYEELGFDNAVKRINRKFFPRLDVRGKQSRVASNRANHSAVIIRDGEIVGGAAPELGIENRGRTILEKMGWSNGTALGAMDNKGILQPVTHTMKRSKAGLG</sequence>
<accession>A0ABR0SUX0</accession>
<proteinExistence type="inferred from homology"/>